<protein>
    <submittedName>
        <fullName evidence="1">Uncharacterized protein</fullName>
    </submittedName>
</protein>
<reference evidence="1" key="1">
    <citation type="submission" date="2020-05" db="EMBL/GenBank/DDBJ databases">
        <title>Large-scale comparative analyses of tick genomes elucidate their genetic diversity and vector capacities.</title>
        <authorList>
            <person name="Jia N."/>
            <person name="Wang J."/>
            <person name="Shi W."/>
            <person name="Du L."/>
            <person name="Sun Y."/>
            <person name="Zhan W."/>
            <person name="Jiang J."/>
            <person name="Wang Q."/>
            <person name="Zhang B."/>
            <person name="Ji P."/>
            <person name="Sakyi L.B."/>
            <person name="Cui X."/>
            <person name="Yuan T."/>
            <person name="Jiang B."/>
            <person name="Yang W."/>
            <person name="Lam T.T.-Y."/>
            <person name="Chang Q."/>
            <person name="Ding S."/>
            <person name="Wang X."/>
            <person name="Zhu J."/>
            <person name="Ruan X."/>
            <person name="Zhao L."/>
            <person name="Wei J."/>
            <person name="Que T."/>
            <person name="Du C."/>
            <person name="Cheng J."/>
            <person name="Dai P."/>
            <person name="Han X."/>
            <person name="Huang E."/>
            <person name="Gao Y."/>
            <person name="Liu J."/>
            <person name="Shao H."/>
            <person name="Ye R."/>
            <person name="Li L."/>
            <person name="Wei W."/>
            <person name="Wang X."/>
            <person name="Wang C."/>
            <person name="Yang T."/>
            <person name="Huo Q."/>
            <person name="Li W."/>
            <person name="Guo W."/>
            <person name="Chen H."/>
            <person name="Zhou L."/>
            <person name="Ni X."/>
            <person name="Tian J."/>
            <person name="Zhou Y."/>
            <person name="Sheng Y."/>
            <person name="Liu T."/>
            <person name="Pan Y."/>
            <person name="Xia L."/>
            <person name="Li J."/>
            <person name="Zhao F."/>
            <person name="Cao W."/>
        </authorList>
    </citation>
    <scope>NUCLEOTIDE SEQUENCE</scope>
    <source>
        <strain evidence="1">Hyas-2018</strain>
    </source>
</reference>
<name>A0ACB7TC90_HYAAI</name>
<organism evidence="1 2">
    <name type="scientific">Hyalomma asiaticum</name>
    <name type="common">Tick</name>
    <dbReference type="NCBI Taxonomy" id="266040"/>
    <lineage>
        <taxon>Eukaryota</taxon>
        <taxon>Metazoa</taxon>
        <taxon>Ecdysozoa</taxon>
        <taxon>Arthropoda</taxon>
        <taxon>Chelicerata</taxon>
        <taxon>Arachnida</taxon>
        <taxon>Acari</taxon>
        <taxon>Parasitiformes</taxon>
        <taxon>Ixodida</taxon>
        <taxon>Ixodoidea</taxon>
        <taxon>Ixodidae</taxon>
        <taxon>Hyalomminae</taxon>
        <taxon>Hyalomma</taxon>
    </lineage>
</organism>
<gene>
    <name evidence="1" type="ORF">HPB50_004941</name>
</gene>
<dbReference type="Proteomes" id="UP000821845">
    <property type="component" value="Chromosome 1"/>
</dbReference>
<keyword evidence="2" id="KW-1185">Reference proteome</keyword>
<dbReference type="EMBL" id="CM023481">
    <property type="protein sequence ID" value="KAH6944761.1"/>
    <property type="molecule type" value="Genomic_DNA"/>
</dbReference>
<accession>A0ACB7TC90</accession>
<evidence type="ECO:0000313" key="1">
    <source>
        <dbReference type="EMBL" id="KAH6944761.1"/>
    </source>
</evidence>
<proteinExistence type="predicted"/>
<comment type="caution">
    <text evidence="1">The sequence shown here is derived from an EMBL/GenBank/DDBJ whole genome shotgun (WGS) entry which is preliminary data.</text>
</comment>
<evidence type="ECO:0000313" key="2">
    <source>
        <dbReference type="Proteomes" id="UP000821845"/>
    </source>
</evidence>
<sequence>MHSADAAAPPGVPAPLPAALPYGNMFPNNDPGEEVAQADFHRAISYQKDVAELLFDPACKITNPQRSKIIYLLRSILQECADIHAVAARQVGRVDELHHQLT</sequence>